<evidence type="ECO:0000256" key="7">
    <source>
        <dbReference type="SAM" id="Phobius"/>
    </source>
</evidence>
<dbReference type="Pfam" id="PF00015">
    <property type="entry name" value="MCPsignal"/>
    <property type="match status" value="1"/>
</dbReference>
<dbReference type="PANTHER" id="PTHR32089:SF114">
    <property type="entry name" value="METHYL-ACCEPTING CHEMOTAXIS PROTEIN MCPB"/>
    <property type="match status" value="1"/>
</dbReference>
<dbReference type="InterPro" id="IPR004089">
    <property type="entry name" value="MCPsignal_dom"/>
</dbReference>
<feature type="transmembrane region" description="Helical" evidence="7">
    <location>
        <begin position="184"/>
        <end position="208"/>
    </location>
</feature>
<dbReference type="InterPro" id="IPR004090">
    <property type="entry name" value="Chemotax_Me-accpt_rcpt"/>
</dbReference>
<keyword evidence="7" id="KW-0812">Transmembrane</keyword>
<proteinExistence type="inferred from homology"/>
<dbReference type="PROSITE" id="PS50885">
    <property type="entry name" value="HAMP"/>
    <property type="match status" value="1"/>
</dbReference>
<evidence type="ECO:0000313" key="11">
    <source>
        <dbReference type="Proteomes" id="UP001398420"/>
    </source>
</evidence>
<evidence type="ECO:0000259" key="9">
    <source>
        <dbReference type="PROSITE" id="PS50885"/>
    </source>
</evidence>
<dbReference type="RefSeq" id="WP_342303015.1">
    <property type="nucleotide sequence ID" value="NZ_JBCEWA010000007.1"/>
</dbReference>
<dbReference type="EMBL" id="JBCEWA010000007">
    <property type="protein sequence ID" value="MEL5988697.1"/>
    <property type="molecule type" value="Genomic_DNA"/>
</dbReference>
<dbReference type="Pfam" id="PF00672">
    <property type="entry name" value="HAMP"/>
    <property type="match status" value="1"/>
</dbReference>
<keyword evidence="4 6" id="KW-0807">Transducer</keyword>
<evidence type="ECO:0000259" key="8">
    <source>
        <dbReference type="PROSITE" id="PS50111"/>
    </source>
</evidence>
<evidence type="ECO:0000313" key="10">
    <source>
        <dbReference type="EMBL" id="MEL5988697.1"/>
    </source>
</evidence>
<keyword evidence="11" id="KW-1185">Reference proteome</keyword>
<feature type="transmembrane region" description="Helical" evidence="7">
    <location>
        <begin position="12"/>
        <end position="31"/>
    </location>
</feature>
<keyword evidence="3 7" id="KW-0472">Membrane</keyword>
<comment type="subcellular location">
    <subcellularLocation>
        <location evidence="1">Cell membrane</location>
    </subcellularLocation>
</comment>
<dbReference type="InterPro" id="IPR003660">
    <property type="entry name" value="HAMP_dom"/>
</dbReference>
<evidence type="ECO:0000256" key="4">
    <source>
        <dbReference type="ARBA" id="ARBA00023224"/>
    </source>
</evidence>
<dbReference type="Proteomes" id="UP001398420">
    <property type="component" value="Unassembled WGS sequence"/>
</dbReference>
<dbReference type="CDD" id="cd06225">
    <property type="entry name" value="HAMP"/>
    <property type="match status" value="1"/>
</dbReference>
<dbReference type="SUPFAM" id="SSF58104">
    <property type="entry name" value="Methyl-accepting chemotaxis protein (MCP) signaling domain"/>
    <property type="match status" value="1"/>
</dbReference>
<dbReference type="SMART" id="SM00304">
    <property type="entry name" value="HAMP"/>
    <property type="match status" value="1"/>
</dbReference>
<comment type="caution">
    <text evidence="10">The sequence shown here is derived from an EMBL/GenBank/DDBJ whole genome shotgun (WGS) entry which is preliminary data.</text>
</comment>
<sequence length="564" mass="61932">MKKLLNFKTIKMRILFSFAIVLVLFLGYGYYSLTVIKNVQDGMNVMVSKDLKLQIANQRVASNFSVQIAAARGYILSDDPKYKDIFEEYNKSRMENEHTINQISDKEIAKDLVDKTDSWYTYIQDEVFAVYEKGDVKTAAKNLTSVDEAGTEIRKGFEELADLRSDAMAKNGEELYKIAKKGEVYTFILAVIIILLTVVISMLSARVISQPIITITARLKKIASGDLTEKTVSVTRRDEIGQLGYASNDLTEKLQHTIASMQDVAQNVAGHSDSLAQSADEIKQGSNQISITMQELAEGTEEQASHAGELSSSTDAFVQVIRTASDKGNEIYNHSTQVLDFTSNGAELMEKSTDQMKTIDQIMNHAVENMQELNRESEQISMLVKVINGVADQTNLLALNAAIEAARAGEAGKGFAVVADEVRKLAEQVSSSVTDISNIVEKIQANTTLVSTSLEHGYGEVVRGTEQIQTTSETFETIHKAVTSMATGVKSISNDLQDIEQSSRTIQVAVDEISSVSEESAAGVEETTATIQQTTSSMEQISSNADELATMAQQLNQVVRQFKL</sequence>
<evidence type="ECO:0000256" key="6">
    <source>
        <dbReference type="PROSITE-ProRule" id="PRU00284"/>
    </source>
</evidence>
<evidence type="ECO:0000256" key="5">
    <source>
        <dbReference type="ARBA" id="ARBA00029447"/>
    </source>
</evidence>
<dbReference type="CDD" id="cd11386">
    <property type="entry name" value="MCP_signal"/>
    <property type="match status" value="1"/>
</dbReference>
<keyword evidence="2" id="KW-1003">Cell membrane</keyword>
<evidence type="ECO:0000256" key="2">
    <source>
        <dbReference type="ARBA" id="ARBA00022475"/>
    </source>
</evidence>
<dbReference type="PANTHER" id="PTHR32089">
    <property type="entry name" value="METHYL-ACCEPTING CHEMOTAXIS PROTEIN MCPB"/>
    <property type="match status" value="1"/>
</dbReference>
<evidence type="ECO:0000256" key="3">
    <source>
        <dbReference type="ARBA" id="ARBA00023136"/>
    </source>
</evidence>
<dbReference type="Gene3D" id="1.10.287.950">
    <property type="entry name" value="Methyl-accepting chemotaxis protein"/>
    <property type="match status" value="1"/>
</dbReference>
<gene>
    <name evidence="10" type="ORF">AAF454_09840</name>
</gene>
<feature type="domain" description="Methyl-accepting transducer" evidence="8">
    <location>
        <begin position="278"/>
        <end position="535"/>
    </location>
</feature>
<dbReference type="SMART" id="SM00283">
    <property type="entry name" value="MA"/>
    <property type="match status" value="1"/>
</dbReference>
<comment type="similarity">
    <text evidence="5">Belongs to the methyl-accepting chemotaxis (MCP) protein family.</text>
</comment>
<keyword evidence="7" id="KW-1133">Transmembrane helix</keyword>
<dbReference type="PROSITE" id="PS50111">
    <property type="entry name" value="CHEMOTAXIS_TRANSDUC_2"/>
    <property type="match status" value="1"/>
</dbReference>
<organism evidence="10 11">
    <name type="scientific">Kurthia gibsonii</name>
    <dbReference type="NCBI Taxonomy" id="33946"/>
    <lineage>
        <taxon>Bacteria</taxon>
        <taxon>Bacillati</taxon>
        <taxon>Bacillota</taxon>
        <taxon>Bacilli</taxon>
        <taxon>Bacillales</taxon>
        <taxon>Caryophanaceae</taxon>
        <taxon>Kurthia</taxon>
    </lineage>
</organism>
<reference evidence="10 11" key="1">
    <citation type="submission" date="2024-04" db="EMBL/GenBank/DDBJ databases">
        <authorList>
            <person name="Wu Y.S."/>
            <person name="Zhang L."/>
        </authorList>
    </citation>
    <scope>NUCLEOTIDE SEQUENCE [LARGE SCALE GENOMIC DNA]</scope>
    <source>
        <strain evidence="10 11">KG-01</strain>
    </source>
</reference>
<evidence type="ECO:0000256" key="1">
    <source>
        <dbReference type="ARBA" id="ARBA00004236"/>
    </source>
</evidence>
<dbReference type="PRINTS" id="PR00260">
    <property type="entry name" value="CHEMTRNSDUCR"/>
</dbReference>
<feature type="domain" description="HAMP" evidence="9">
    <location>
        <begin position="206"/>
        <end position="259"/>
    </location>
</feature>
<name>A0ABU9LLM8_9BACL</name>
<protein>
    <submittedName>
        <fullName evidence="10">Methyl-accepting chemotaxis protein</fullName>
    </submittedName>
</protein>
<accession>A0ABU9LLM8</accession>